<dbReference type="OMA" id="SIANIYM"/>
<evidence type="ECO:0000259" key="1">
    <source>
        <dbReference type="PROSITE" id="PS50878"/>
    </source>
</evidence>
<organism evidence="2">
    <name type="scientific">Amphimedon queenslandica</name>
    <name type="common">Sponge</name>
    <dbReference type="NCBI Taxonomy" id="400682"/>
    <lineage>
        <taxon>Eukaryota</taxon>
        <taxon>Metazoa</taxon>
        <taxon>Porifera</taxon>
        <taxon>Demospongiae</taxon>
        <taxon>Heteroscleromorpha</taxon>
        <taxon>Haplosclerida</taxon>
        <taxon>Niphatidae</taxon>
        <taxon>Amphimedon</taxon>
    </lineage>
</organism>
<dbReference type="AlphaFoldDB" id="A0A1X7SVF2"/>
<dbReference type="InParanoid" id="A0A1X7SVF2"/>
<dbReference type="InterPro" id="IPR000477">
    <property type="entry name" value="RT_dom"/>
</dbReference>
<reference evidence="2" key="1">
    <citation type="submission" date="2017-05" db="UniProtKB">
        <authorList>
            <consortium name="EnsemblMetazoa"/>
        </authorList>
    </citation>
    <scope>IDENTIFICATION</scope>
</reference>
<dbReference type="PROSITE" id="PS50878">
    <property type="entry name" value="RT_POL"/>
    <property type="match status" value="1"/>
</dbReference>
<dbReference type="InterPro" id="IPR043502">
    <property type="entry name" value="DNA/RNA_pol_sf"/>
</dbReference>
<name>A0A1X7SVF2_AMPQE</name>
<proteinExistence type="predicted"/>
<accession>A0A1X7SVF2</accession>
<dbReference type="Pfam" id="PF00078">
    <property type="entry name" value="RVT_1"/>
    <property type="match status" value="1"/>
</dbReference>
<dbReference type="SUPFAM" id="SSF56672">
    <property type="entry name" value="DNA/RNA polymerases"/>
    <property type="match status" value="1"/>
</dbReference>
<dbReference type="PANTHER" id="PTHR21301:SF10">
    <property type="entry name" value="REVERSE TRANSCRIPTASE DOMAIN-CONTAINING PROTEIN"/>
    <property type="match status" value="1"/>
</dbReference>
<protein>
    <recommendedName>
        <fullName evidence="1">Reverse transcriptase domain-containing protein</fullName>
    </recommendedName>
</protein>
<dbReference type="OrthoDB" id="6131042at2759"/>
<feature type="domain" description="Reverse transcriptase" evidence="1">
    <location>
        <begin position="1"/>
        <end position="101"/>
    </location>
</feature>
<dbReference type="PANTHER" id="PTHR21301">
    <property type="entry name" value="REVERSE TRANSCRIPTASE"/>
    <property type="match status" value="1"/>
</dbReference>
<evidence type="ECO:0000313" key="2">
    <source>
        <dbReference type="EnsemblMetazoa" id="Aqu2.1.05977_001"/>
    </source>
</evidence>
<dbReference type="EnsemblMetazoa" id="Aqu2.1.05977_001">
    <property type="protein sequence ID" value="Aqu2.1.05977_001"/>
    <property type="gene ID" value="Aqu2.1.05977"/>
</dbReference>
<sequence length="126" mass="14652">MSQNIPFRQIEGTAMGAAFSPSIANIYMSVLLKSFLSKRSDKSLLIKRYIDDIFMIWQKHHDLNKFVDDINSYHPNIKFTFTQSDSAVDFLDITVYKGEDTKKLKVSTFQKENNLHQYLHFSSSHP</sequence>